<proteinExistence type="predicted"/>
<dbReference type="Proteomes" id="UP001236303">
    <property type="component" value="Unassembled WGS sequence"/>
</dbReference>
<accession>A0AAW6YA07</accession>
<evidence type="ECO:0000313" key="2">
    <source>
        <dbReference type="Proteomes" id="UP001236303"/>
    </source>
</evidence>
<dbReference type="AlphaFoldDB" id="A0AAW6YA07"/>
<feature type="non-terminal residue" evidence="1">
    <location>
        <position position="71"/>
    </location>
</feature>
<comment type="caution">
    <text evidence="1">The sequence shown here is derived from an EMBL/GenBank/DDBJ whole genome shotgun (WGS) entry which is preliminary data.</text>
</comment>
<name>A0AAW6YA07_NEISU</name>
<gene>
    <name evidence="1" type="ORF">QP451_11660</name>
</gene>
<dbReference type="EMBL" id="JASOPA010000161">
    <property type="protein sequence ID" value="MDK7243654.1"/>
    <property type="molecule type" value="Genomic_DNA"/>
</dbReference>
<evidence type="ECO:0000313" key="1">
    <source>
        <dbReference type="EMBL" id="MDK7243654.1"/>
    </source>
</evidence>
<sequence>MPADAPAHWPGADEAEDTAWIDGWNEGYRRGYDTARASAPRRQAALEAFSTAWTAAARDDAQRPAFEALAT</sequence>
<reference evidence="1" key="1">
    <citation type="submission" date="2023-05" db="EMBL/GenBank/DDBJ databases">
        <title>Cataloging the Phylogenetic Diversity of Human Bladder Bacteria.</title>
        <authorList>
            <person name="Du J."/>
        </authorList>
    </citation>
    <scope>NUCLEOTIDE SEQUENCE</scope>
    <source>
        <strain evidence="1">UMB1050</strain>
    </source>
</reference>
<organism evidence="1 2">
    <name type="scientific">Neisseria subflava</name>
    <dbReference type="NCBI Taxonomy" id="28449"/>
    <lineage>
        <taxon>Bacteria</taxon>
        <taxon>Pseudomonadati</taxon>
        <taxon>Pseudomonadota</taxon>
        <taxon>Betaproteobacteria</taxon>
        <taxon>Neisseriales</taxon>
        <taxon>Neisseriaceae</taxon>
        <taxon>Neisseria</taxon>
    </lineage>
</organism>
<protein>
    <submittedName>
        <fullName evidence="1">Uncharacterized protein</fullName>
    </submittedName>
</protein>